<evidence type="ECO:0000313" key="3">
    <source>
        <dbReference type="Proteomes" id="UP001190700"/>
    </source>
</evidence>
<dbReference type="AlphaFoldDB" id="A0AAE0GF85"/>
<keyword evidence="3" id="KW-1185">Reference proteome</keyword>
<organism evidence="2 3">
    <name type="scientific">Cymbomonas tetramitiformis</name>
    <dbReference type="NCBI Taxonomy" id="36881"/>
    <lineage>
        <taxon>Eukaryota</taxon>
        <taxon>Viridiplantae</taxon>
        <taxon>Chlorophyta</taxon>
        <taxon>Pyramimonadophyceae</taxon>
        <taxon>Pyramimonadales</taxon>
        <taxon>Pyramimonadaceae</taxon>
        <taxon>Cymbomonas</taxon>
    </lineage>
</organism>
<reference evidence="2 3" key="1">
    <citation type="journal article" date="2015" name="Genome Biol. Evol.">
        <title>Comparative Genomics of a Bacterivorous Green Alga Reveals Evolutionary Causalities and Consequences of Phago-Mixotrophic Mode of Nutrition.</title>
        <authorList>
            <person name="Burns J.A."/>
            <person name="Paasch A."/>
            <person name="Narechania A."/>
            <person name="Kim E."/>
        </authorList>
    </citation>
    <scope>NUCLEOTIDE SEQUENCE [LARGE SCALE GENOMIC DNA]</scope>
    <source>
        <strain evidence="2 3">PLY_AMNH</strain>
    </source>
</reference>
<evidence type="ECO:0000256" key="1">
    <source>
        <dbReference type="SAM" id="MobiDB-lite"/>
    </source>
</evidence>
<feature type="region of interest" description="Disordered" evidence="1">
    <location>
        <begin position="93"/>
        <end position="126"/>
    </location>
</feature>
<proteinExistence type="predicted"/>
<name>A0AAE0GF85_9CHLO</name>
<comment type="caution">
    <text evidence="2">The sequence shown here is derived from an EMBL/GenBank/DDBJ whole genome shotgun (WGS) entry which is preliminary data.</text>
</comment>
<dbReference type="Proteomes" id="UP001190700">
    <property type="component" value="Unassembled WGS sequence"/>
</dbReference>
<feature type="compositionally biased region" description="Basic and acidic residues" evidence="1">
    <location>
        <begin position="117"/>
        <end position="126"/>
    </location>
</feature>
<accession>A0AAE0GF85</accession>
<gene>
    <name evidence="2" type="ORF">CYMTET_15564</name>
</gene>
<evidence type="ECO:0000313" key="2">
    <source>
        <dbReference type="EMBL" id="KAK3276351.1"/>
    </source>
</evidence>
<sequence>MRLGRICPRGLAGQIPEEQLKSFRQRMRLQTDLLGLQHLHRFWKLLLQKLGKGDVTLEQHCFVPVWEEIHGKKLIEAGEPVPVHCSEVPIDIRADAEDSDNRSGQGKDGTVTEEENTVGKDQEAGVRREPDDVVMAEAGDHATAGSGHRTFTPAWDEQGKPSVQSEFKVAASSDAVGECPEATTSTHRWPKIWDELWAPVTPETLEATSTSVSQWQQFNSYLNEAGAPVSKMTPCGVGFPYIGKPMDTYTKVENYVAAEHEAAMTEEIRKDKAAGNLVPVSSDWLEPVGEGRAEVEKEVVKVGVVDVW</sequence>
<protein>
    <submittedName>
        <fullName evidence="2">Uncharacterized protein</fullName>
    </submittedName>
</protein>
<dbReference type="EMBL" id="LGRX02006590">
    <property type="protein sequence ID" value="KAK3276351.1"/>
    <property type="molecule type" value="Genomic_DNA"/>
</dbReference>